<evidence type="ECO:0000256" key="6">
    <source>
        <dbReference type="ARBA" id="ARBA00023004"/>
    </source>
</evidence>
<dbReference type="EMBL" id="LT838272">
    <property type="protein sequence ID" value="SMB91982.1"/>
    <property type="molecule type" value="Genomic_DNA"/>
</dbReference>
<comment type="similarity">
    <text evidence="2">Belongs to the AOR/FOR family.</text>
</comment>
<keyword evidence="6" id="KW-0408">Iron</keyword>
<dbReference type="InterPro" id="IPR001203">
    <property type="entry name" value="OxRdtase_Ald_Fedxn_C"/>
</dbReference>
<dbReference type="OrthoDB" id="9763894at2"/>
<gene>
    <name evidence="10" type="ORF">SAMN00808754_0552</name>
</gene>
<feature type="domain" description="Aldehyde ferredoxin oxidoreductase N-terminal" evidence="9">
    <location>
        <begin position="7"/>
        <end position="210"/>
    </location>
</feature>
<dbReference type="Pfam" id="PF02730">
    <property type="entry name" value="AFOR_N"/>
    <property type="match status" value="1"/>
</dbReference>
<evidence type="ECO:0000313" key="11">
    <source>
        <dbReference type="Proteomes" id="UP000192569"/>
    </source>
</evidence>
<dbReference type="PANTHER" id="PTHR30038">
    <property type="entry name" value="ALDEHYDE FERREDOXIN OXIDOREDUCTASE"/>
    <property type="match status" value="1"/>
</dbReference>
<comment type="cofactor">
    <cofactor evidence="1">
        <name>[4Fe-4S] cluster</name>
        <dbReference type="ChEBI" id="CHEBI:49883"/>
    </cofactor>
</comment>
<organism evidence="10 11">
    <name type="scientific">Thermanaeromonas toyohensis ToBE</name>
    <dbReference type="NCBI Taxonomy" id="698762"/>
    <lineage>
        <taxon>Bacteria</taxon>
        <taxon>Bacillati</taxon>
        <taxon>Bacillota</taxon>
        <taxon>Clostridia</taxon>
        <taxon>Neomoorellales</taxon>
        <taxon>Neomoorellaceae</taxon>
        <taxon>Thermanaeromonas</taxon>
    </lineage>
</organism>
<dbReference type="InterPro" id="IPR051919">
    <property type="entry name" value="W-dependent_AOR"/>
</dbReference>
<keyword evidence="11" id="KW-1185">Reference proteome</keyword>
<protein>
    <submittedName>
        <fullName evidence="10">Aldehyde:ferredoxin oxidoreductase</fullName>
    </submittedName>
</protein>
<evidence type="ECO:0000256" key="4">
    <source>
        <dbReference type="ARBA" id="ARBA00022723"/>
    </source>
</evidence>
<dbReference type="InterPro" id="IPR013984">
    <property type="entry name" value="Ald_Fedxn_OxRdtase_dom2"/>
</dbReference>
<dbReference type="Gene3D" id="3.60.9.10">
    <property type="entry name" value="Aldehyde ferredoxin oxidoreductase, N-terminal domain"/>
    <property type="match status" value="1"/>
</dbReference>
<keyword evidence="5" id="KW-0560">Oxidoreductase</keyword>
<dbReference type="GO" id="GO:0051539">
    <property type="term" value="F:4 iron, 4 sulfur cluster binding"/>
    <property type="evidence" value="ECO:0007669"/>
    <property type="project" value="UniProtKB-KW"/>
</dbReference>
<dbReference type="GO" id="GO:0046872">
    <property type="term" value="F:metal ion binding"/>
    <property type="evidence" value="ECO:0007669"/>
    <property type="project" value="UniProtKB-KW"/>
</dbReference>
<dbReference type="RefSeq" id="WP_084663818.1">
    <property type="nucleotide sequence ID" value="NZ_LT838272.1"/>
</dbReference>
<evidence type="ECO:0000256" key="2">
    <source>
        <dbReference type="ARBA" id="ARBA00011032"/>
    </source>
</evidence>
<evidence type="ECO:0000256" key="8">
    <source>
        <dbReference type="ARBA" id="ARBA00049934"/>
    </source>
</evidence>
<dbReference type="GO" id="GO:0016625">
    <property type="term" value="F:oxidoreductase activity, acting on the aldehyde or oxo group of donors, iron-sulfur protein as acceptor"/>
    <property type="evidence" value="ECO:0007669"/>
    <property type="project" value="InterPro"/>
</dbReference>
<evidence type="ECO:0000259" key="9">
    <source>
        <dbReference type="SMART" id="SM00790"/>
    </source>
</evidence>
<dbReference type="SMART" id="SM00790">
    <property type="entry name" value="AFOR_N"/>
    <property type="match status" value="1"/>
</dbReference>
<keyword evidence="4" id="KW-0479">Metal-binding</keyword>
<proteinExistence type="inferred from homology"/>
<dbReference type="SUPFAM" id="SSF48310">
    <property type="entry name" value="Aldehyde ferredoxin oxidoreductase, C-terminal domains"/>
    <property type="match status" value="1"/>
</dbReference>
<dbReference type="Proteomes" id="UP000192569">
    <property type="component" value="Chromosome I"/>
</dbReference>
<dbReference type="InterPro" id="IPR036503">
    <property type="entry name" value="Ald_Fedxn_OxRdtase_N_sf"/>
</dbReference>
<accession>A0A1W1VF48</accession>
<evidence type="ECO:0000256" key="3">
    <source>
        <dbReference type="ARBA" id="ARBA00022485"/>
    </source>
</evidence>
<dbReference type="AlphaFoldDB" id="A0A1W1VF48"/>
<comment type="cofactor">
    <cofactor evidence="8">
        <name>tungstopterin</name>
        <dbReference type="ChEBI" id="CHEBI:30402"/>
    </cofactor>
</comment>
<evidence type="ECO:0000256" key="5">
    <source>
        <dbReference type="ARBA" id="ARBA00023002"/>
    </source>
</evidence>
<keyword evidence="7" id="KW-0411">Iron-sulfur</keyword>
<dbReference type="SUPFAM" id="SSF56228">
    <property type="entry name" value="Aldehyde ferredoxin oxidoreductase, N-terminal domain"/>
    <property type="match status" value="1"/>
</dbReference>
<dbReference type="Gene3D" id="1.10.569.10">
    <property type="entry name" value="Aldehyde Ferredoxin Oxidoreductase Protein, subunit A, domain 2"/>
    <property type="match status" value="1"/>
</dbReference>
<evidence type="ECO:0000313" key="10">
    <source>
        <dbReference type="EMBL" id="SMB91982.1"/>
    </source>
</evidence>
<dbReference type="Pfam" id="PF01314">
    <property type="entry name" value="AFOR_C"/>
    <property type="match status" value="1"/>
</dbReference>
<reference evidence="10 11" key="1">
    <citation type="submission" date="2017-04" db="EMBL/GenBank/DDBJ databases">
        <authorList>
            <person name="Afonso C.L."/>
            <person name="Miller P.J."/>
            <person name="Scott M.A."/>
            <person name="Spackman E."/>
            <person name="Goraichik I."/>
            <person name="Dimitrov K.M."/>
            <person name="Suarez D.L."/>
            <person name="Swayne D.E."/>
        </authorList>
    </citation>
    <scope>NUCLEOTIDE SEQUENCE [LARGE SCALE GENOMIC DNA]</scope>
    <source>
        <strain evidence="10 11">ToBE</strain>
    </source>
</reference>
<dbReference type="InterPro" id="IPR036021">
    <property type="entry name" value="Tungsten_al_ferr_oxy-like_C"/>
</dbReference>
<sequence length="648" mass="72004">MFKYKGYAGNILRVDLTKQKIEILPLAESLAEKYLGGNGFGIRLLWEEVPPQVDPLSPENLLIFATGPLVGTLIPNCGRIEAIAKSPLTNIYGDSNAGGFLGPEIKFAGYDMLIFQGRAPQPVYLYIEDDLVDLRDASHLWGKDTIETEEALKEEIKDPDIKVACIGPAGENMVRYACIQVTPQRSLGRSGMGAVMGSKNLKAVAVRGSKGVSIAEPDKFHELALEFHRRLRANDVYPAVSKYGTPGIVSIMNMIGRFPTKNFQYGAYEWADEINAEALHQKHFVKHLACYACPIACDKLFKVKEGEHQGLVCRSVEYETLNGFGANILNRDLSLILKANDMVDRLGLDSISSSRAISFAMELWEKGILTKGEVEGLDLSWGNMETVFKLLTMIAYRQGLGDLLAEGVKRAAEKIGRGAEYYAMHVKGQEIAAQDGRAQQSMGLAHVTSNRGADHLKAFPTIDETGYPAEAERRYGKEYLPDMADPRSIKYKGFLVKDGEDFAAVVDSAGNCKSGGTFVLAEIYWEDMAKAIRYATGLELDVEGLKKIGERIYNLQRCYNILCGISRKDDTLPRRFLEEPNPSAAAKGLVCKLKPMLEEYYYLRNWDARTGYPTIKKLVELDLKEAVDRIGQEKLIYSREDIKPGQSE</sequence>
<name>A0A1W1VF48_9FIRM</name>
<keyword evidence="3" id="KW-0004">4Fe-4S</keyword>
<dbReference type="InterPro" id="IPR013983">
    <property type="entry name" value="Ald_Fedxn_OxRdtase_N"/>
</dbReference>
<dbReference type="GO" id="GO:0009055">
    <property type="term" value="F:electron transfer activity"/>
    <property type="evidence" value="ECO:0007669"/>
    <property type="project" value="InterPro"/>
</dbReference>
<evidence type="ECO:0000256" key="1">
    <source>
        <dbReference type="ARBA" id="ARBA00001966"/>
    </source>
</evidence>
<dbReference type="PANTHER" id="PTHR30038:SF0">
    <property type="entry name" value="TUNGSTEN-CONTAINING ALDEHYDE FERREDOXIN OXIDOREDUCTASE"/>
    <property type="match status" value="1"/>
</dbReference>
<dbReference type="InterPro" id="IPR013985">
    <property type="entry name" value="Ald_Fedxn_OxRdtase_dom3"/>
</dbReference>
<dbReference type="STRING" id="698762.SAMN00808754_0552"/>
<dbReference type="Gene3D" id="1.10.599.10">
    <property type="entry name" value="Aldehyde Ferredoxin Oxidoreductase Protein, subunit A, domain 3"/>
    <property type="match status" value="1"/>
</dbReference>
<evidence type="ECO:0000256" key="7">
    <source>
        <dbReference type="ARBA" id="ARBA00023014"/>
    </source>
</evidence>